<dbReference type="Ensembl" id="ENSMAMT00000006525.2">
    <property type="protein sequence ID" value="ENSMAMP00000006349.2"/>
    <property type="gene ID" value="ENSMAMG00000004318.2"/>
</dbReference>
<reference evidence="2" key="2">
    <citation type="submission" date="2025-09" db="UniProtKB">
        <authorList>
            <consortium name="Ensembl"/>
        </authorList>
    </citation>
    <scope>IDENTIFICATION</scope>
</reference>
<dbReference type="PANTHER" id="PTHR45784:SF3">
    <property type="entry name" value="C-TYPE LECTIN DOMAIN FAMILY 4 MEMBER K-LIKE-RELATED"/>
    <property type="match status" value="1"/>
</dbReference>
<reference evidence="2" key="1">
    <citation type="submission" date="2025-08" db="UniProtKB">
        <authorList>
            <consortium name="Ensembl"/>
        </authorList>
    </citation>
    <scope>IDENTIFICATION</scope>
</reference>
<dbReference type="Pfam" id="PF00059">
    <property type="entry name" value="Lectin_C"/>
    <property type="match status" value="1"/>
</dbReference>
<dbReference type="SMART" id="SM00034">
    <property type="entry name" value="CLECT"/>
    <property type="match status" value="1"/>
</dbReference>
<evidence type="ECO:0000313" key="2">
    <source>
        <dbReference type="Ensembl" id="ENSMAMP00000006349.2"/>
    </source>
</evidence>
<protein>
    <recommendedName>
        <fullName evidence="1">C-type lectin domain-containing protein</fullName>
    </recommendedName>
</protein>
<dbReference type="SUPFAM" id="SSF56436">
    <property type="entry name" value="C-type lectin-like"/>
    <property type="match status" value="1"/>
</dbReference>
<evidence type="ECO:0000313" key="3">
    <source>
        <dbReference type="Proteomes" id="UP000261640"/>
    </source>
</evidence>
<sequence length="176" mass="20710">MQPFLENLLSRDLHNVPKDTNTEKVRADNMKSQLNLSLGITRQYYYVNLLKTWADAQSYCRQNSTELASITTEEEWESVKQIMGSPGKTNAWIGLYDDIREWRWSLDNTYLYENGNTTLEGWITYKFDSYESEELCVELHDYKLNDGQCNSAKMSVCYDGKTAHFNSIFHFYKYIN</sequence>
<dbReference type="GeneTree" id="ENSGT01140000286130"/>
<dbReference type="PANTHER" id="PTHR45784">
    <property type="entry name" value="C-TYPE LECTIN DOMAIN FAMILY 20 MEMBER A-RELATED"/>
    <property type="match status" value="1"/>
</dbReference>
<dbReference type="Proteomes" id="UP000261640">
    <property type="component" value="Unplaced"/>
</dbReference>
<dbReference type="InterPro" id="IPR016186">
    <property type="entry name" value="C-type_lectin-like/link_sf"/>
</dbReference>
<proteinExistence type="predicted"/>
<feature type="domain" description="C-type lectin" evidence="1">
    <location>
        <begin position="44"/>
        <end position="158"/>
    </location>
</feature>
<dbReference type="Gene3D" id="3.10.100.10">
    <property type="entry name" value="Mannose-Binding Protein A, subunit A"/>
    <property type="match status" value="1"/>
</dbReference>
<keyword evidence="3" id="KW-1185">Reference proteome</keyword>
<dbReference type="InParanoid" id="A0A3Q3LA10"/>
<evidence type="ECO:0000259" key="1">
    <source>
        <dbReference type="PROSITE" id="PS50041"/>
    </source>
</evidence>
<dbReference type="AlphaFoldDB" id="A0A3Q3LA10"/>
<accession>A0A3Q3LA10</accession>
<organism evidence="2 3">
    <name type="scientific">Mastacembelus armatus</name>
    <name type="common">zig-zag eel</name>
    <dbReference type="NCBI Taxonomy" id="205130"/>
    <lineage>
        <taxon>Eukaryota</taxon>
        <taxon>Metazoa</taxon>
        <taxon>Chordata</taxon>
        <taxon>Craniata</taxon>
        <taxon>Vertebrata</taxon>
        <taxon>Euteleostomi</taxon>
        <taxon>Actinopterygii</taxon>
        <taxon>Neopterygii</taxon>
        <taxon>Teleostei</taxon>
        <taxon>Neoteleostei</taxon>
        <taxon>Acanthomorphata</taxon>
        <taxon>Anabantaria</taxon>
        <taxon>Synbranchiformes</taxon>
        <taxon>Mastacembelidae</taxon>
        <taxon>Mastacembelus</taxon>
    </lineage>
</organism>
<dbReference type="InterPro" id="IPR016187">
    <property type="entry name" value="CTDL_fold"/>
</dbReference>
<dbReference type="InterPro" id="IPR001304">
    <property type="entry name" value="C-type_lectin-like"/>
</dbReference>
<name>A0A3Q3LA10_9TELE</name>
<dbReference type="PROSITE" id="PS50041">
    <property type="entry name" value="C_TYPE_LECTIN_2"/>
    <property type="match status" value="1"/>
</dbReference>